<proteinExistence type="predicted"/>
<evidence type="ECO:0000313" key="1">
    <source>
        <dbReference type="EMBL" id="KAL0434774.1"/>
    </source>
</evidence>
<organism evidence="1">
    <name type="scientific">Sesamum radiatum</name>
    <name type="common">Black benniseed</name>
    <dbReference type="NCBI Taxonomy" id="300843"/>
    <lineage>
        <taxon>Eukaryota</taxon>
        <taxon>Viridiplantae</taxon>
        <taxon>Streptophyta</taxon>
        <taxon>Embryophyta</taxon>
        <taxon>Tracheophyta</taxon>
        <taxon>Spermatophyta</taxon>
        <taxon>Magnoliopsida</taxon>
        <taxon>eudicotyledons</taxon>
        <taxon>Gunneridae</taxon>
        <taxon>Pentapetalae</taxon>
        <taxon>asterids</taxon>
        <taxon>lamiids</taxon>
        <taxon>Lamiales</taxon>
        <taxon>Pedaliaceae</taxon>
        <taxon>Sesamum</taxon>
    </lineage>
</organism>
<dbReference type="EMBL" id="JACGWJ010000002">
    <property type="protein sequence ID" value="KAL0434774.1"/>
    <property type="molecule type" value="Genomic_DNA"/>
</dbReference>
<sequence length="61" mass="6650">MRLGHNLGTCRRILDGKGHPRPASAPACARTPISCPTFTRCIVGPRLRRGRPVCLVRVGPF</sequence>
<accession>A0AAW2W0N0</accession>
<gene>
    <name evidence="1" type="ORF">Sradi_0185300</name>
</gene>
<dbReference type="AlphaFoldDB" id="A0AAW2W0N0"/>
<reference evidence="1" key="2">
    <citation type="journal article" date="2024" name="Plant">
        <title>Genomic evolution and insights into agronomic trait innovations of Sesamum species.</title>
        <authorList>
            <person name="Miao H."/>
            <person name="Wang L."/>
            <person name="Qu L."/>
            <person name="Liu H."/>
            <person name="Sun Y."/>
            <person name="Le M."/>
            <person name="Wang Q."/>
            <person name="Wei S."/>
            <person name="Zheng Y."/>
            <person name="Lin W."/>
            <person name="Duan Y."/>
            <person name="Cao H."/>
            <person name="Xiong S."/>
            <person name="Wang X."/>
            <person name="Wei L."/>
            <person name="Li C."/>
            <person name="Ma Q."/>
            <person name="Ju M."/>
            <person name="Zhao R."/>
            <person name="Li G."/>
            <person name="Mu C."/>
            <person name="Tian Q."/>
            <person name="Mei H."/>
            <person name="Zhang T."/>
            <person name="Gao T."/>
            <person name="Zhang H."/>
        </authorList>
    </citation>
    <scope>NUCLEOTIDE SEQUENCE</scope>
    <source>
        <strain evidence="1">G02</strain>
    </source>
</reference>
<comment type="caution">
    <text evidence="1">The sequence shown here is derived from an EMBL/GenBank/DDBJ whole genome shotgun (WGS) entry which is preliminary data.</text>
</comment>
<name>A0AAW2W0N0_SESRA</name>
<protein>
    <submittedName>
        <fullName evidence="1">Uncharacterized protein</fullName>
    </submittedName>
</protein>
<reference evidence="1" key="1">
    <citation type="submission" date="2020-06" db="EMBL/GenBank/DDBJ databases">
        <authorList>
            <person name="Li T."/>
            <person name="Hu X."/>
            <person name="Zhang T."/>
            <person name="Song X."/>
            <person name="Zhang H."/>
            <person name="Dai N."/>
            <person name="Sheng W."/>
            <person name="Hou X."/>
            <person name="Wei L."/>
        </authorList>
    </citation>
    <scope>NUCLEOTIDE SEQUENCE</scope>
    <source>
        <strain evidence="1">G02</strain>
        <tissue evidence="1">Leaf</tissue>
    </source>
</reference>